<dbReference type="SUPFAM" id="SSF55961">
    <property type="entry name" value="Bet v1-like"/>
    <property type="match status" value="1"/>
</dbReference>
<dbReference type="InterPro" id="IPR011256">
    <property type="entry name" value="Reg_factor_effector_dom_sf"/>
</dbReference>
<dbReference type="OrthoDB" id="9807923at2"/>
<dbReference type="RefSeq" id="WP_143388055.1">
    <property type="nucleotide sequence ID" value="NZ_VJZL01000028.1"/>
</dbReference>
<dbReference type="EMBL" id="VJZN01000017">
    <property type="protein sequence ID" value="TRX05370.1"/>
    <property type="molecule type" value="Genomic_DNA"/>
</dbReference>
<dbReference type="AlphaFoldDB" id="A0A553BFN2"/>
<evidence type="ECO:0000313" key="1">
    <source>
        <dbReference type="EMBL" id="TRX05370.1"/>
    </source>
</evidence>
<evidence type="ECO:0000313" key="4">
    <source>
        <dbReference type="Proteomes" id="UP000318669"/>
    </source>
</evidence>
<dbReference type="Gene3D" id="3.30.530.20">
    <property type="match status" value="1"/>
</dbReference>
<accession>A0A553BFN2</accession>
<dbReference type="CDD" id="cd07818">
    <property type="entry name" value="SRPBCC_1"/>
    <property type="match status" value="1"/>
</dbReference>
<dbReference type="EMBL" id="VJZL01000028">
    <property type="protein sequence ID" value="TRX07038.1"/>
    <property type="molecule type" value="Genomic_DNA"/>
</dbReference>
<organism evidence="2 4">
    <name type="scientific">Flavobacterium gawalongense</name>
    <dbReference type="NCBI Taxonomy" id="2594432"/>
    <lineage>
        <taxon>Bacteria</taxon>
        <taxon>Pseudomonadati</taxon>
        <taxon>Bacteroidota</taxon>
        <taxon>Flavobacteriia</taxon>
        <taxon>Flavobacteriales</taxon>
        <taxon>Flavobacteriaceae</taxon>
        <taxon>Flavobacterium</taxon>
    </lineage>
</organism>
<gene>
    <name evidence="2" type="ORF">FNW11_13515</name>
    <name evidence="1" type="ORF">FNW12_10925</name>
</gene>
<protein>
    <submittedName>
        <fullName evidence="2">Transcriptional regulator</fullName>
    </submittedName>
</protein>
<reference evidence="3 4" key="1">
    <citation type="submission" date="2019-07" db="EMBL/GenBank/DDBJ databases">
        <title>Novel species of Flavobacterium.</title>
        <authorList>
            <person name="Liu Q."/>
            <person name="Xin Y.-H."/>
        </authorList>
    </citation>
    <scope>NUCLEOTIDE SEQUENCE [LARGE SCALE GENOMIC DNA]</scope>
    <source>
        <strain evidence="1 3">GSP39</strain>
        <strain evidence="2 4">GSR22</strain>
    </source>
</reference>
<dbReference type="Proteomes" id="UP000318669">
    <property type="component" value="Unassembled WGS sequence"/>
</dbReference>
<keyword evidence="3" id="KW-1185">Reference proteome</keyword>
<evidence type="ECO:0000313" key="3">
    <source>
        <dbReference type="Proteomes" id="UP000318528"/>
    </source>
</evidence>
<dbReference type="InterPro" id="IPR019587">
    <property type="entry name" value="Polyketide_cyclase/dehydratase"/>
</dbReference>
<dbReference type="Gene3D" id="3.20.80.10">
    <property type="entry name" value="Regulatory factor, effector binding domain"/>
    <property type="match status" value="1"/>
</dbReference>
<evidence type="ECO:0000313" key="2">
    <source>
        <dbReference type="EMBL" id="TRX07038.1"/>
    </source>
</evidence>
<dbReference type="Proteomes" id="UP000318528">
    <property type="component" value="Unassembled WGS sequence"/>
</dbReference>
<sequence>MRILKYLFLLLLLSLVALSIFIATQKGDFTVERSKVINSPKSAVFNFVNDFKNWEDFGSWAVEDPEIKITYPQNTIGKGASYSWEGKSGSGEIKTIFVKENDSISQKMNSDGTMSDVFWSFKDTVGGTKVTWRTKGKMSFLFKIYSAFNGGVEKIIGGLYEKSLANLDKTLDYEINTYSVKVEGLVKKPETFYLHQTFTSKISSVIKNYKIVSPKIILFCEKNNLTITGKPFILYHTYDVVNGLAKISICVPIKDQIFTSEGSDLYSGKLEAFEAVKTVLTGDYSHRQKALDKTSQYLNANRLVPDATFSHLEMYSTSKTEIKNPSKWVTEIYHPIKPKVEAVKIYKPAVIKAEEVIKTEPVVKTDEAIKTEPVVKPKQVIKKPTPIKKEEEQSEF</sequence>
<dbReference type="InterPro" id="IPR023393">
    <property type="entry name" value="START-like_dom_sf"/>
</dbReference>
<dbReference type="Pfam" id="PF10604">
    <property type="entry name" value="Polyketide_cyc2"/>
    <property type="match status" value="1"/>
</dbReference>
<comment type="caution">
    <text evidence="2">The sequence shown here is derived from an EMBL/GenBank/DDBJ whole genome shotgun (WGS) entry which is preliminary data.</text>
</comment>
<proteinExistence type="predicted"/>
<name>A0A553BFN2_9FLAO</name>